<dbReference type="Proteomes" id="UP001162640">
    <property type="component" value="Unassembled WGS sequence"/>
</dbReference>
<protein>
    <submittedName>
        <fullName evidence="3">Uncharacterized protein</fullName>
    </submittedName>
</protein>
<feature type="region of interest" description="Disordered" evidence="2">
    <location>
        <begin position="155"/>
        <end position="191"/>
    </location>
</feature>
<feature type="compositionally biased region" description="Polar residues" evidence="2">
    <location>
        <begin position="172"/>
        <end position="183"/>
    </location>
</feature>
<feature type="region of interest" description="Disordered" evidence="2">
    <location>
        <begin position="285"/>
        <end position="410"/>
    </location>
</feature>
<gene>
    <name evidence="3" type="ORF">TL16_g03030</name>
</gene>
<reference evidence="4" key="1">
    <citation type="journal article" date="2023" name="Commun. Biol.">
        <title>Genome analysis of Parmales, the sister group of diatoms, reveals the evolutionary specialization of diatoms from phago-mixotrophs to photoautotrophs.</title>
        <authorList>
            <person name="Ban H."/>
            <person name="Sato S."/>
            <person name="Yoshikawa S."/>
            <person name="Yamada K."/>
            <person name="Nakamura Y."/>
            <person name="Ichinomiya M."/>
            <person name="Sato N."/>
            <person name="Blanc-Mathieu R."/>
            <person name="Endo H."/>
            <person name="Kuwata A."/>
            <person name="Ogata H."/>
        </authorList>
    </citation>
    <scope>NUCLEOTIDE SEQUENCE [LARGE SCALE GENOMIC DNA]</scope>
</reference>
<dbReference type="EMBL" id="BLQM01000078">
    <property type="protein sequence ID" value="GMH60364.1"/>
    <property type="molecule type" value="Genomic_DNA"/>
</dbReference>
<name>A0A9W7DXQ5_9STRA</name>
<accession>A0A9W7DXQ5</accession>
<evidence type="ECO:0000256" key="1">
    <source>
        <dbReference type="SAM" id="Coils"/>
    </source>
</evidence>
<organism evidence="3 4">
    <name type="scientific">Triparma laevis f. inornata</name>
    <dbReference type="NCBI Taxonomy" id="1714386"/>
    <lineage>
        <taxon>Eukaryota</taxon>
        <taxon>Sar</taxon>
        <taxon>Stramenopiles</taxon>
        <taxon>Ochrophyta</taxon>
        <taxon>Bolidophyceae</taxon>
        <taxon>Parmales</taxon>
        <taxon>Triparmaceae</taxon>
        <taxon>Triparma</taxon>
    </lineage>
</organism>
<evidence type="ECO:0000313" key="4">
    <source>
        <dbReference type="Proteomes" id="UP001162640"/>
    </source>
</evidence>
<comment type="caution">
    <text evidence="3">The sequence shown here is derived from an EMBL/GenBank/DDBJ whole genome shotgun (WGS) entry which is preliminary data.</text>
</comment>
<dbReference type="AlphaFoldDB" id="A0A9W7DXQ5"/>
<feature type="region of interest" description="Disordered" evidence="2">
    <location>
        <begin position="210"/>
        <end position="230"/>
    </location>
</feature>
<feature type="compositionally biased region" description="Pro residues" evidence="2">
    <location>
        <begin position="356"/>
        <end position="366"/>
    </location>
</feature>
<feature type="compositionally biased region" description="Gly residues" evidence="2">
    <location>
        <begin position="289"/>
        <end position="299"/>
    </location>
</feature>
<feature type="compositionally biased region" description="Basic and acidic residues" evidence="2">
    <location>
        <begin position="376"/>
        <end position="400"/>
    </location>
</feature>
<evidence type="ECO:0000256" key="2">
    <source>
        <dbReference type="SAM" id="MobiDB-lite"/>
    </source>
</evidence>
<sequence>MDQQQHDDYVSPEEADQLLAHIDTLEIELKKSQDSLAAAHETIEMHRLSVSQKTTNDQDQESFQESLLESQQHLQNVSLSSKLDPSYVSELEEIVTMLEGERSLLEATSSNQQTLLDKLQIDLMDARERLTSTEENLNQALQLAVPGVVGQGGGGGFGDDGNLSLSNNSSLASFHTGHQSSPGLTPRSERETEDIVAHFESLVKTLREENGKLQERAKKERAKRKKESEKFKFQLEQKDVKYQGLEILLNQQIAKNKELDSQLEVFRAEKQAAIKRTQAVVANAVRRGSGSGGSGGGNGNPNSEDDTSEWAVNNKNTSLHVPESELDDEEGAGKKKKKEKKEKEKNRLAWNKSPPNIGPPSHPPPQQQQRRKSHDRKWLNDKLQKMGLRDGSRSGRRVEPENFADESNTQHMKQLDSFWMGGGGATKGKVLGKHAKIGLNDSSPEIDPASFFSDV</sequence>
<feature type="coiled-coil region" evidence="1">
    <location>
        <begin position="116"/>
        <end position="143"/>
    </location>
</feature>
<keyword evidence="1" id="KW-0175">Coiled coil</keyword>
<evidence type="ECO:0000313" key="3">
    <source>
        <dbReference type="EMBL" id="GMH60364.1"/>
    </source>
</evidence>
<feature type="compositionally biased region" description="Low complexity" evidence="2">
    <location>
        <begin position="160"/>
        <end position="171"/>
    </location>
</feature>
<feature type="compositionally biased region" description="Polar residues" evidence="2">
    <location>
        <begin position="310"/>
        <end position="319"/>
    </location>
</feature>
<feature type="coiled-coil region" evidence="1">
    <location>
        <begin position="15"/>
        <end position="42"/>
    </location>
</feature>
<proteinExistence type="predicted"/>